<dbReference type="Proteomes" id="UP000559182">
    <property type="component" value="Unassembled WGS sequence"/>
</dbReference>
<dbReference type="PROSITE" id="PS51257">
    <property type="entry name" value="PROKAR_LIPOPROTEIN"/>
    <property type="match status" value="1"/>
</dbReference>
<evidence type="ECO:0008006" key="5">
    <source>
        <dbReference type="Google" id="ProtNLM"/>
    </source>
</evidence>
<protein>
    <recommendedName>
        <fullName evidence="5">Lipoprotein</fullName>
    </recommendedName>
</protein>
<keyword evidence="2" id="KW-0732">Signal</keyword>
<comment type="caution">
    <text evidence="3">The sequence shown here is derived from an EMBL/GenBank/DDBJ whole genome shotgun (WGS) entry which is preliminary data.</text>
</comment>
<feature type="chain" id="PRO_5038467114" description="Lipoprotein" evidence="2">
    <location>
        <begin position="28"/>
        <end position="218"/>
    </location>
</feature>
<sequence length="218" mass="21768">MSKPKVLSGAGVVAVAACGLVTLSACSSSGSTGASSSSGLTTKSTLTVTSTTPSSTPSVSRSVLHPSASSSAQSPLSSSAKASSSKASSPSASTSGKSSKSAKPATSKPSVKADPVGACLTANKDSNSAITQWNAAVTSQSKSKLDAAAKNFQTTADNLRKLPATSQDKGFETRVKAVATDLDVMAKAQFDGKSVTTTAYNKDSGTLRSYCQKLITNA</sequence>
<keyword evidence="4" id="KW-1185">Reference proteome</keyword>
<name>A0A839NDQ8_9MICO</name>
<reference evidence="3 4" key="1">
    <citation type="submission" date="2020-08" db="EMBL/GenBank/DDBJ databases">
        <title>Sequencing the genomes of 1000 actinobacteria strains.</title>
        <authorList>
            <person name="Klenk H.-P."/>
        </authorList>
    </citation>
    <scope>NUCLEOTIDE SEQUENCE [LARGE SCALE GENOMIC DNA]</scope>
    <source>
        <strain evidence="3 4">DSM 105369</strain>
    </source>
</reference>
<proteinExistence type="predicted"/>
<evidence type="ECO:0000313" key="3">
    <source>
        <dbReference type="EMBL" id="MBB2893305.1"/>
    </source>
</evidence>
<organism evidence="3 4">
    <name type="scientific">Flexivirga oryzae</name>
    <dbReference type="NCBI Taxonomy" id="1794944"/>
    <lineage>
        <taxon>Bacteria</taxon>
        <taxon>Bacillati</taxon>
        <taxon>Actinomycetota</taxon>
        <taxon>Actinomycetes</taxon>
        <taxon>Micrococcales</taxon>
        <taxon>Dermacoccaceae</taxon>
        <taxon>Flexivirga</taxon>
    </lineage>
</organism>
<evidence type="ECO:0000313" key="4">
    <source>
        <dbReference type="Proteomes" id="UP000559182"/>
    </source>
</evidence>
<feature type="signal peptide" evidence="2">
    <location>
        <begin position="1"/>
        <end position="27"/>
    </location>
</feature>
<gene>
    <name evidence="3" type="ORF">FHU39_003323</name>
</gene>
<dbReference type="AlphaFoldDB" id="A0A839NDQ8"/>
<evidence type="ECO:0000256" key="2">
    <source>
        <dbReference type="SAM" id="SignalP"/>
    </source>
</evidence>
<accession>A0A839NDQ8</accession>
<feature type="region of interest" description="Disordered" evidence="1">
    <location>
        <begin position="26"/>
        <end position="115"/>
    </location>
</feature>
<dbReference type="RefSeq" id="WP_183321636.1">
    <property type="nucleotide sequence ID" value="NZ_JACHVQ010000002.1"/>
</dbReference>
<feature type="compositionally biased region" description="Low complexity" evidence="1">
    <location>
        <begin position="26"/>
        <end position="113"/>
    </location>
</feature>
<evidence type="ECO:0000256" key="1">
    <source>
        <dbReference type="SAM" id="MobiDB-lite"/>
    </source>
</evidence>
<dbReference type="EMBL" id="JACHVQ010000002">
    <property type="protein sequence ID" value="MBB2893305.1"/>
    <property type="molecule type" value="Genomic_DNA"/>
</dbReference>